<dbReference type="EMBL" id="CP021355">
    <property type="protein sequence ID" value="AWK76122.1"/>
    <property type="molecule type" value="Genomic_DNA"/>
</dbReference>
<name>A0A2S2C5K6_9NOCA</name>
<dbReference type="KEGG" id="roz:CBI38_31870"/>
<dbReference type="OrthoDB" id="9775082at2"/>
<evidence type="ECO:0000313" key="2">
    <source>
        <dbReference type="Proteomes" id="UP000245711"/>
    </source>
</evidence>
<organism evidence="1 2">
    <name type="scientific">Rhodococcus oxybenzonivorans</name>
    <dbReference type="NCBI Taxonomy" id="1990687"/>
    <lineage>
        <taxon>Bacteria</taxon>
        <taxon>Bacillati</taxon>
        <taxon>Actinomycetota</taxon>
        <taxon>Actinomycetes</taxon>
        <taxon>Mycobacteriales</taxon>
        <taxon>Nocardiaceae</taxon>
        <taxon>Rhodococcus</taxon>
    </lineage>
</organism>
<evidence type="ECO:0000313" key="1">
    <source>
        <dbReference type="EMBL" id="AWK76122.1"/>
    </source>
</evidence>
<dbReference type="AlphaFoldDB" id="A0A2S2C5K6"/>
<protein>
    <submittedName>
        <fullName evidence="1">Uncharacterized protein</fullName>
    </submittedName>
</protein>
<sequence length="76" mass="8463">MSAGDPFPRSVWTRTDRAGRQHIDRTLAIPITTVATALAVPYQRIRRLEDGQRLDPDLAATYSPVVSSQRPNTCAR</sequence>
<reference evidence="1 2" key="1">
    <citation type="submission" date="2017-05" db="EMBL/GenBank/DDBJ databases">
        <title>Isolation of Rhodococcus sp. S2-17 biodegrading of BP-3.</title>
        <authorList>
            <person name="Lee Y."/>
            <person name="Kim K.H."/>
            <person name="Chun B.H."/>
            <person name="Jung H.S."/>
            <person name="Jeon C.O."/>
        </authorList>
    </citation>
    <scope>NUCLEOTIDE SEQUENCE [LARGE SCALE GENOMIC DNA]</scope>
    <source>
        <strain evidence="1 2">S2-17</strain>
        <plasmid evidence="2">prb98</plasmid>
    </source>
</reference>
<geneLocation type="plasmid" evidence="2">
    <name>prb98</name>
</geneLocation>
<gene>
    <name evidence="1" type="ORF">CBI38_31870</name>
</gene>
<accession>A0A2S2C5K6</accession>
<keyword evidence="2" id="KW-1185">Reference proteome</keyword>
<proteinExistence type="predicted"/>
<dbReference type="Proteomes" id="UP000245711">
    <property type="component" value="Plasmid pRB98"/>
</dbReference>
<keyword evidence="1" id="KW-0614">Plasmid</keyword>